<evidence type="ECO:0000256" key="1">
    <source>
        <dbReference type="SAM" id="MobiDB-lite"/>
    </source>
</evidence>
<evidence type="ECO:0000259" key="2">
    <source>
        <dbReference type="Pfam" id="PF17919"/>
    </source>
</evidence>
<dbReference type="AlphaFoldDB" id="A0A6G0IN12"/>
<dbReference type="SUPFAM" id="SSF56672">
    <property type="entry name" value="DNA/RNA polymerases"/>
    <property type="match status" value="1"/>
</dbReference>
<feature type="region of interest" description="Disordered" evidence="1">
    <location>
        <begin position="36"/>
        <end position="55"/>
    </location>
</feature>
<dbReference type="InterPro" id="IPR051320">
    <property type="entry name" value="Viral_Replic_Matur_Polypro"/>
</dbReference>
<dbReference type="InterPro" id="IPR041577">
    <property type="entry name" value="RT_RNaseH_2"/>
</dbReference>
<organism evidence="3 4">
    <name type="scientific">Larimichthys crocea</name>
    <name type="common">Large yellow croaker</name>
    <name type="synonym">Pseudosciaena crocea</name>
    <dbReference type="NCBI Taxonomy" id="215358"/>
    <lineage>
        <taxon>Eukaryota</taxon>
        <taxon>Metazoa</taxon>
        <taxon>Chordata</taxon>
        <taxon>Craniata</taxon>
        <taxon>Vertebrata</taxon>
        <taxon>Euteleostomi</taxon>
        <taxon>Actinopterygii</taxon>
        <taxon>Neopterygii</taxon>
        <taxon>Teleostei</taxon>
        <taxon>Neoteleostei</taxon>
        <taxon>Acanthomorphata</taxon>
        <taxon>Eupercaria</taxon>
        <taxon>Sciaenidae</taxon>
        <taxon>Larimichthys</taxon>
    </lineage>
</organism>
<dbReference type="EMBL" id="REGW02000009">
    <property type="protein sequence ID" value="KAE8292606.1"/>
    <property type="molecule type" value="Genomic_DNA"/>
</dbReference>
<protein>
    <submittedName>
        <fullName evidence="3">Retrovirus-related Pol polyprotein from transposon opus Protease</fullName>
    </submittedName>
</protein>
<evidence type="ECO:0000313" key="4">
    <source>
        <dbReference type="Proteomes" id="UP000424527"/>
    </source>
</evidence>
<evidence type="ECO:0000313" key="3">
    <source>
        <dbReference type="EMBL" id="KAE8292606.1"/>
    </source>
</evidence>
<dbReference type="GO" id="GO:0006508">
    <property type="term" value="P:proteolysis"/>
    <property type="evidence" value="ECO:0007669"/>
    <property type="project" value="UniProtKB-KW"/>
</dbReference>
<name>A0A6G0IN12_LARCR</name>
<dbReference type="PANTHER" id="PTHR33064">
    <property type="entry name" value="POL PROTEIN"/>
    <property type="match status" value="1"/>
</dbReference>
<keyword evidence="4" id="KW-1185">Reference proteome</keyword>
<reference evidence="3 4" key="1">
    <citation type="submission" date="2019-07" db="EMBL/GenBank/DDBJ databases">
        <title>Chromosome genome assembly for large yellow croaker.</title>
        <authorList>
            <person name="Xiao S."/>
        </authorList>
    </citation>
    <scope>NUCLEOTIDE SEQUENCE [LARGE SCALE GENOMIC DNA]</scope>
    <source>
        <strain evidence="3">JMULYC20181020</strain>
        <tissue evidence="3">Muscle</tissue>
    </source>
</reference>
<keyword evidence="3" id="KW-0378">Hydrolase</keyword>
<dbReference type="InterPro" id="IPR043502">
    <property type="entry name" value="DNA/RNA_pol_sf"/>
</dbReference>
<accession>A0A6G0IN12</accession>
<dbReference type="PANTHER" id="PTHR33064:SF37">
    <property type="entry name" value="RIBONUCLEASE H"/>
    <property type="match status" value="1"/>
</dbReference>
<proteinExistence type="predicted"/>
<dbReference type="InterPro" id="IPR043128">
    <property type="entry name" value="Rev_trsase/Diguanyl_cyclase"/>
</dbReference>
<comment type="caution">
    <text evidence="3">The sequence shown here is derived from an EMBL/GenBank/DDBJ whole genome shotgun (WGS) entry which is preliminary data.</text>
</comment>
<gene>
    <name evidence="3" type="ORF">D5F01_LYC09978</name>
</gene>
<dbReference type="GO" id="GO:0008233">
    <property type="term" value="F:peptidase activity"/>
    <property type="evidence" value="ECO:0007669"/>
    <property type="project" value="UniProtKB-KW"/>
</dbReference>
<dbReference type="Gene3D" id="3.30.70.270">
    <property type="match status" value="1"/>
</dbReference>
<dbReference type="Pfam" id="PF17919">
    <property type="entry name" value="RT_RNaseH_2"/>
    <property type="match status" value="1"/>
</dbReference>
<keyword evidence="3" id="KW-0645">Protease</keyword>
<dbReference type="Proteomes" id="UP000424527">
    <property type="component" value="Unassembled WGS sequence"/>
</dbReference>
<feature type="domain" description="Reverse transcriptase/retrotransposon-derived protein RNase H-like" evidence="2">
    <location>
        <begin position="137"/>
        <end position="185"/>
    </location>
</feature>
<sequence>MSNGGRKSLMWDIRKSLLTLSAEELFRVARAVDPELDADQSEPMERDQEPSSSLPGELAFQLARKGMALKTKPPKTVGDLRRVLGFLSYYRFYVQDFAKIAKPLYELLQVEFSMPQPPPRHCKSRGPQLLSKTPIEWKADHQSTLERLVGMLTKPPVLAYPNFEEPFVLHTDASEKGLGAIFYQQ</sequence>